<keyword evidence="3" id="KW-0255">Endonuclease</keyword>
<evidence type="ECO:0000256" key="4">
    <source>
        <dbReference type="ARBA" id="ARBA00022801"/>
    </source>
</evidence>
<evidence type="ECO:0000256" key="1">
    <source>
        <dbReference type="ARBA" id="ARBA00001968"/>
    </source>
</evidence>
<dbReference type="EMBL" id="AP021888">
    <property type="protein sequence ID" value="BBP44365.1"/>
    <property type="molecule type" value="Genomic_DNA"/>
</dbReference>
<protein>
    <recommendedName>
        <fullName evidence="10">YicC family protein</fullName>
    </recommendedName>
</protein>
<name>A0A6F8PQH7_9GAMM</name>
<dbReference type="NCBIfam" id="TIGR00255">
    <property type="entry name" value="YicC/YloC family endoribonuclease"/>
    <property type="match status" value="1"/>
</dbReference>
<feature type="domain" description="Endoribonuclease YicC-like N-terminal" evidence="6">
    <location>
        <begin position="1"/>
        <end position="153"/>
    </location>
</feature>
<evidence type="ECO:0000259" key="7">
    <source>
        <dbReference type="Pfam" id="PF08340"/>
    </source>
</evidence>
<evidence type="ECO:0000256" key="2">
    <source>
        <dbReference type="ARBA" id="ARBA00022722"/>
    </source>
</evidence>
<reference evidence="9" key="1">
    <citation type="submission" date="2019-11" db="EMBL/GenBank/DDBJ databases">
        <title>Isolation and characterization of two novel species in the genus Thiomicrorhabdus.</title>
        <authorList>
            <person name="Mochizuki J."/>
            <person name="Kojima H."/>
            <person name="Fukui M."/>
        </authorList>
    </citation>
    <scope>NUCLEOTIDE SEQUENCE [LARGE SCALE GENOMIC DNA]</scope>
    <source>
        <strain evidence="9">AkT22</strain>
    </source>
</reference>
<dbReference type="RefSeq" id="WP_173292088.1">
    <property type="nucleotide sequence ID" value="NZ_AP021888.1"/>
</dbReference>
<keyword evidence="4" id="KW-0378">Hydrolase</keyword>
<sequence length="289" mass="32921">MNSMTAFARHELPLPQGLLSWEIRAVNQRYLEANFKLAEPFRHLEMPLRDLLKKSVNRGKVEVFLKFHAQQNSAQQLDPAVIQTLGHTLEQLQNAFPNLAPTDPLSLLNWPGLVKNSTENLDLSAAESDILQSFSSLLEAFNLARATEGVALKHLMLEKLEAIASQIAVVYARLPDRLLKHTEKMQQRLLDLLGNTELDTQRLHQEIALLAQKLDIQEELDRLNTHIEAVRQTFENPEPVGRRLDFLMQEMNREANTLSSKALDSETTQASVELKVLIEQIREQVQNIE</sequence>
<gene>
    <name evidence="8" type="ORF">THMIRHAT_21110</name>
</gene>
<comment type="similarity">
    <text evidence="5">Belongs to the YicC/YloC family.</text>
</comment>
<dbReference type="PANTHER" id="PTHR30636">
    <property type="entry name" value="UPF0701 PROTEIN YICC"/>
    <property type="match status" value="1"/>
</dbReference>
<dbReference type="Pfam" id="PF08340">
    <property type="entry name" value="YicC-like_C"/>
    <property type="match status" value="1"/>
</dbReference>
<evidence type="ECO:0000313" key="9">
    <source>
        <dbReference type="Proteomes" id="UP000501466"/>
    </source>
</evidence>
<evidence type="ECO:0000256" key="5">
    <source>
        <dbReference type="ARBA" id="ARBA00035648"/>
    </source>
</evidence>
<dbReference type="KEGG" id="tzo:THMIRHAT_21110"/>
<dbReference type="PANTHER" id="PTHR30636:SF3">
    <property type="entry name" value="UPF0701 PROTEIN YICC"/>
    <property type="match status" value="1"/>
</dbReference>
<proteinExistence type="inferred from homology"/>
<dbReference type="Pfam" id="PF03755">
    <property type="entry name" value="YicC-like_N"/>
    <property type="match status" value="1"/>
</dbReference>
<dbReference type="InterPro" id="IPR013551">
    <property type="entry name" value="YicC-like_C"/>
</dbReference>
<organism evidence="8 9">
    <name type="scientific">Thiosulfativibrio zosterae</name>
    <dbReference type="NCBI Taxonomy" id="2675053"/>
    <lineage>
        <taxon>Bacteria</taxon>
        <taxon>Pseudomonadati</taxon>
        <taxon>Pseudomonadota</taxon>
        <taxon>Gammaproteobacteria</taxon>
        <taxon>Thiotrichales</taxon>
        <taxon>Piscirickettsiaceae</taxon>
        <taxon>Thiosulfativibrio</taxon>
    </lineage>
</organism>
<evidence type="ECO:0000256" key="3">
    <source>
        <dbReference type="ARBA" id="ARBA00022759"/>
    </source>
</evidence>
<dbReference type="GO" id="GO:0016787">
    <property type="term" value="F:hydrolase activity"/>
    <property type="evidence" value="ECO:0007669"/>
    <property type="project" value="UniProtKB-KW"/>
</dbReference>
<dbReference type="InterPro" id="IPR013527">
    <property type="entry name" value="YicC-like_N"/>
</dbReference>
<feature type="domain" description="Endoribonuclease YicC-like C-terminal" evidence="7">
    <location>
        <begin position="173"/>
        <end position="289"/>
    </location>
</feature>
<evidence type="ECO:0008006" key="10">
    <source>
        <dbReference type="Google" id="ProtNLM"/>
    </source>
</evidence>
<keyword evidence="2" id="KW-0540">Nuclease</keyword>
<dbReference type="AlphaFoldDB" id="A0A6F8PQH7"/>
<dbReference type="Proteomes" id="UP000501466">
    <property type="component" value="Chromosome"/>
</dbReference>
<keyword evidence="9" id="KW-1185">Reference proteome</keyword>
<comment type="cofactor">
    <cofactor evidence="1">
        <name>a divalent metal cation</name>
        <dbReference type="ChEBI" id="CHEBI:60240"/>
    </cofactor>
</comment>
<dbReference type="InterPro" id="IPR005229">
    <property type="entry name" value="YicC/YloC-like"/>
</dbReference>
<evidence type="ECO:0000259" key="6">
    <source>
        <dbReference type="Pfam" id="PF03755"/>
    </source>
</evidence>
<evidence type="ECO:0000313" key="8">
    <source>
        <dbReference type="EMBL" id="BBP44365.1"/>
    </source>
</evidence>
<dbReference type="GO" id="GO:0004521">
    <property type="term" value="F:RNA endonuclease activity"/>
    <property type="evidence" value="ECO:0007669"/>
    <property type="project" value="InterPro"/>
</dbReference>
<accession>A0A6F8PQH7</accession>